<dbReference type="InterPro" id="IPR037522">
    <property type="entry name" value="HD_GYP_dom"/>
</dbReference>
<dbReference type="KEGG" id="pste:PSTEL_04705"/>
<evidence type="ECO:0000259" key="1">
    <source>
        <dbReference type="PROSITE" id="PS51832"/>
    </source>
</evidence>
<dbReference type="SUPFAM" id="SSF109604">
    <property type="entry name" value="HD-domain/PDEase-like"/>
    <property type="match status" value="1"/>
</dbReference>
<dbReference type="AlphaFoldDB" id="A0A089LQZ1"/>
<feature type="domain" description="HD-GYP" evidence="1">
    <location>
        <begin position="102"/>
        <end position="298"/>
    </location>
</feature>
<dbReference type="SMART" id="SM00471">
    <property type="entry name" value="HDc"/>
    <property type="match status" value="1"/>
</dbReference>
<dbReference type="Gene3D" id="1.10.3210.10">
    <property type="entry name" value="Hypothetical protein af1432"/>
    <property type="match status" value="1"/>
</dbReference>
<proteinExistence type="predicted"/>
<organism evidence="2 3">
    <name type="scientific">Paenibacillus stellifer</name>
    <dbReference type="NCBI Taxonomy" id="169760"/>
    <lineage>
        <taxon>Bacteria</taxon>
        <taxon>Bacillati</taxon>
        <taxon>Bacillota</taxon>
        <taxon>Bacilli</taxon>
        <taxon>Bacillales</taxon>
        <taxon>Paenibacillaceae</taxon>
        <taxon>Paenibacillus</taxon>
    </lineage>
</organism>
<dbReference type="PANTHER" id="PTHR43155:SF2">
    <property type="entry name" value="CYCLIC DI-GMP PHOSPHODIESTERASE PA4108"/>
    <property type="match status" value="1"/>
</dbReference>
<dbReference type="EMBL" id="CP009286">
    <property type="protein sequence ID" value="AIQ62505.1"/>
    <property type="molecule type" value="Genomic_DNA"/>
</dbReference>
<gene>
    <name evidence="2" type="ORF">PSTEL_04705</name>
</gene>
<dbReference type="PROSITE" id="PS51832">
    <property type="entry name" value="HD_GYP"/>
    <property type="match status" value="1"/>
</dbReference>
<dbReference type="HOGENOM" id="CLU_000445_92_1_9"/>
<keyword evidence="3" id="KW-1185">Reference proteome</keyword>
<evidence type="ECO:0000313" key="3">
    <source>
        <dbReference type="Proteomes" id="UP000029507"/>
    </source>
</evidence>
<dbReference type="CDD" id="cd00077">
    <property type="entry name" value="HDc"/>
    <property type="match status" value="1"/>
</dbReference>
<dbReference type="NCBIfam" id="TIGR00277">
    <property type="entry name" value="HDIG"/>
    <property type="match status" value="1"/>
</dbReference>
<evidence type="ECO:0000313" key="2">
    <source>
        <dbReference type="EMBL" id="AIQ62505.1"/>
    </source>
</evidence>
<dbReference type="InterPro" id="IPR003607">
    <property type="entry name" value="HD/PDEase_dom"/>
</dbReference>
<reference evidence="2 3" key="1">
    <citation type="submission" date="2014-08" db="EMBL/GenBank/DDBJ databases">
        <title>Comparative genomics of the Paenibacillus odorifer group.</title>
        <authorList>
            <person name="den Bakker H.C."/>
            <person name="Tsai Y.-C."/>
            <person name="Martin N."/>
            <person name="Korlach J."/>
            <person name="Wiedmann M."/>
        </authorList>
    </citation>
    <scope>NUCLEOTIDE SEQUENCE [LARGE SCALE GENOMIC DNA]</scope>
    <source>
        <strain evidence="2 3">DSM 14472</strain>
    </source>
</reference>
<dbReference type="Pfam" id="PF13487">
    <property type="entry name" value="HD_5"/>
    <property type="match status" value="1"/>
</dbReference>
<sequence length="340" mass="38587">MIKMSYNAYMGKKAKYDIMNRQGVVLIPAHSVLNQDAIKLLELHNIDPIDIVVMSLEEARLESPVTLLKDAVGYSQELFSRLRFGRKLPLMEIKNELIPAVRQVSQHPDLFELFESVKAKDEYTHKHNIGVGVLSTLIGQWLKLEEADLSLLSLAATLHDIGKVRIPEEILLKPGKLTKAEFAEMKKHTIYGYEMLKETVGLSPRVMLVALQHHERSDGSGYPLGLKGGEIDHFSEIVAVADVFHAISSERPYHPAMPFYRVVTLMRDGAFGDLNPQLVNLFMNNYIHTLKGRRILLTDGREAEVLHINQREDLRPLVRIDGKLVDLTKERHLHIEKVLG</sequence>
<dbReference type="STRING" id="169760.PSTEL_04705"/>
<dbReference type="GO" id="GO:0016787">
    <property type="term" value="F:hydrolase activity"/>
    <property type="evidence" value="ECO:0007669"/>
    <property type="project" value="UniProtKB-KW"/>
</dbReference>
<name>A0A089LQZ1_9BACL</name>
<protein>
    <submittedName>
        <fullName evidence="2">Phosphohydrolase</fullName>
    </submittedName>
</protein>
<keyword evidence="2" id="KW-0378">Hydrolase</keyword>
<dbReference type="PANTHER" id="PTHR43155">
    <property type="entry name" value="CYCLIC DI-GMP PHOSPHODIESTERASE PA4108-RELATED"/>
    <property type="match status" value="1"/>
</dbReference>
<dbReference type="InterPro" id="IPR006675">
    <property type="entry name" value="HDIG_dom"/>
</dbReference>
<accession>A0A089LQZ1</accession>
<dbReference type="Proteomes" id="UP000029507">
    <property type="component" value="Chromosome"/>
</dbReference>